<proteinExistence type="evidence at transcript level"/>
<protein>
    <submittedName>
        <fullName evidence="9">WRKY protein</fullName>
    </submittedName>
</protein>
<evidence type="ECO:0000259" key="8">
    <source>
        <dbReference type="PROSITE" id="PS50811"/>
    </source>
</evidence>
<evidence type="ECO:0000256" key="4">
    <source>
        <dbReference type="ARBA" id="ARBA00023125"/>
    </source>
</evidence>
<accession>A0A0D5YA25</accession>
<dbReference type="PANTHER" id="PTHR31221">
    <property type="entry name" value="WRKY TRANSCRIPTION FACTOR PROTEIN 1-RELATED"/>
    <property type="match status" value="1"/>
</dbReference>
<feature type="region of interest" description="Disordered" evidence="7">
    <location>
        <begin position="268"/>
        <end position="291"/>
    </location>
</feature>
<dbReference type="Pfam" id="PF03106">
    <property type="entry name" value="WRKY"/>
    <property type="match status" value="2"/>
</dbReference>
<evidence type="ECO:0000256" key="1">
    <source>
        <dbReference type="ARBA" id="ARBA00004123"/>
    </source>
</evidence>
<keyword evidence="3" id="KW-0805">Transcription regulation</keyword>
<evidence type="ECO:0000256" key="5">
    <source>
        <dbReference type="ARBA" id="ARBA00023163"/>
    </source>
</evidence>
<evidence type="ECO:0000313" key="9">
    <source>
        <dbReference type="EMBL" id="AKA27921.1"/>
    </source>
</evidence>
<dbReference type="SUPFAM" id="SSF118290">
    <property type="entry name" value="WRKY DNA-binding domain"/>
    <property type="match status" value="2"/>
</dbReference>
<feature type="compositionally biased region" description="Basic and acidic residues" evidence="7">
    <location>
        <begin position="173"/>
        <end position="183"/>
    </location>
</feature>
<dbReference type="GO" id="GO:0005634">
    <property type="term" value="C:nucleus"/>
    <property type="evidence" value="ECO:0007669"/>
    <property type="project" value="UniProtKB-SubCell"/>
</dbReference>
<gene>
    <name evidence="9" type="primary">WRKY55</name>
</gene>
<evidence type="ECO:0000256" key="7">
    <source>
        <dbReference type="SAM" id="MobiDB-lite"/>
    </source>
</evidence>
<dbReference type="EMBL" id="KM823178">
    <property type="protein sequence ID" value="AKA27921.1"/>
    <property type="molecule type" value="mRNA"/>
</dbReference>
<comment type="subcellular location">
    <subcellularLocation>
        <location evidence="1">Nucleus</location>
    </subcellularLocation>
</comment>
<dbReference type="InterPro" id="IPR044810">
    <property type="entry name" value="WRKY_plant"/>
</dbReference>
<dbReference type="Gene3D" id="2.20.25.80">
    <property type="entry name" value="WRKY domain"/>
    <property type="match status" value="2"/>
</dbReference>
<feature type="region of interest" description="Disordered" evidence="7">
    <location>
        <begin position="232"/>
        <end position="251"/>
    </location>
</feature>
<dbReference type="SMART" id="SM00774">
    <property type="entry name" value="WRKY"/>
    <property type="match status" value="2"/>
</dbReference>
<feature type="compositionally biased region" description="Polar residues" evidence="7">
    <location>
        <begin position="147"/>
        <end position="158"/>
    </location>
</feature>
<keyword evidence="5" id="KW-0804">Transcription</keyword>
<dbReference type="AlphaFoldDB" id="A0A0D5YA25"/>
<dbReference type="GO" id="GO:0003700">
    <property type="term" value="F:DNA-binding transcription factor activity"/>
    <property type="evidence" value="ECO:0007669"/>
    <property type="project" value="InterPro"/>
</dbReference>
<dbReference type="PANTHER" id="PTHR31221:SF90">
    <property type="entry name" value="WRKY TRANSCRIPTION FACTOR 44"/>
    <property type="match status" value="1"/>
</dbReference>
<dbReference type="GO" id="GO:0043565">
    <property type="term" value="F:sequence-specific DNA binding"/>
    <property type="evidence" value="ECO:0007669"/>
    <property type="project" value="InterPro"/>
</dbReference>
<evidence type="ECO:0000256" key="2">
    <source>
        <dbReference type="ARBA" id="ARBA00022737"/>
    </source>
</evidence>
<dbReference type="InterPro" id="IPR036576">
    <property type="entry name" value="WRKY_dom_sf"/>
</dbReference>
<organism evidence="9">
    <name type="scientific">Salvia miltiorrhiza</name>
    <name type="common">Chinese sage</name>
    <dbReference type="NCBI Taxonomy" id="226208"/>
    <lineage>
        <taxon>Eukaryota</taxon>
        <taxon>Viridiplantae</taxon>
        <taxon>Streptophyta</taxon>
        <taxon>Embryophyta</taxon>
        <taxon>Tracheophyta</taxon>
        <taxon>Spermatophyta</taxon>
        <taxon>Magnoliopsida</taxon>
        <taxon>eudicotyledons</taxon>
        <taxon>Gunneridae</taxon>
        <taxon>Pentapetalae</taxon>
        <taxon>asterids</taxon>
        <taxon>lamiids</taxon>
        <taxon>Lamiales</taxon>
        <taxon>Lamiaceae</taxon>
        <taxon>Nepetoideae</taxon>
        <taxon>Mentheae</taxon>
        <taxon>Salviinae</taxon>
        <taxon>Salvia</taxon>
        <taxon>Salvia incertae sedis</taxon>
    </lineage>
</organism>
<feature type="region of interest" description="Disordered" evidence="7">
    <location>
        <begin position="337"/>
        <end position="362"/>
    </location>
</feature>
<keyword evidence="2" id="KW-0677">Repeat</keyword>
<feature type="domain" description="WRKY" evidence="8">
    <location>
        <begin position="180"/>
        <end position="237"/>
    </location>
</feature>
<evidence type="ECO:0000256" key="6">
    <source>
        <dbReference type="ARBA" id="ARBA00023242"/>
    </source>
</evidence>
<dbReference type="FunFam" id="2.20.25.80:FF:000006">
    <property type="entry name" value="WRKY transcription factor"/>
    <property type="match status" value="2"/>
</dbReference>
<evidence type="ECO:0000256" key="3">
    <source>
        <dbReference type="ARBA" id="ARBA00023015"/>
    </source>
</evidence>
<sequence length="449" mass="49223">MMEIKEKEKIVIAKPVACRPHFSNLKSLSDLLSAATDASPPAAFTETAGAVIRPTTVRFKPDSAIDLVGVDRAAASHPTKRALESNVACNVVYKPIAKLVSRTTVSQLSNLKGNSISPTQEVADRIQSSNQVTQQSGATLEVHPDFPTQSEQRATTPVENHADETKSSIPANIRDRPSYDGHNWRKYGQKQVKGSEYPRSYYKCTYPNCPVKKKVERTVDGKIAEIVYKGEHNHLKPQPPNHTPSDGHVQKPAYDATRKELQSHLINQQAEAVKAHQGRSENQDLTASSNQSTFSCIPPINYTVASAACNAGPSVSNNSLGECEEVGGFVEAEGGDFRNKRTRSNNQLPRASMAGEASSDPQIVVQNHTDSGIIGDGFRWRKYGQKVVKGKMYPRSYYRCTNPDCNVRKYVERTSEDPGTFITTYEGKHNHAMPIKGANAEAAKASTKN</sequence>
<keyword evidence="4" id="KW-0238">DNA-binding</keyword>
<dbReference type="PROSITE" id="PS50811">
    <property type="entry name" value="WRKY"/>
    <property type="match status" value="2"/>
</dbReference>
<dbReference type="InterPro" id="IPR003657">
    <property type="entry name" value="WRKY_dom"/>
</dbReference>
<feature type="region of interest" description="Disordered" evidence="7">
    <location>
        <begin position="141"/>
        <end position="192"/>
    </location>
</feature>
<name>A0A0D5YA25_SALMI</name>
<keyword evidence="6" id="KW-0539">Nucleus</keyword>
<reference evidence="9" key="1">
    <citation type="journal article" date="2015" name="BMC Genomics">
        <title>Molecular cloning and expression analysis of WRKY transcription factor genes in Salvia miltiorrhiza.</title>
        <authorList>
            <person name="Li C."/>
            <person name="Li D."/>
            <person name="Shao F."/>
            <person name="Lu S."/>
        </authorList>
    </citation>
    <scope>NUCLEOTIDE SEQUENCE</scope>
</reference>
<feature type="domain" description="WRKY" evidence="8">
    <location>
        <begin position="369"/>
        <end position="434"/>
    </location>
</feature>